<dbReference type="PROSITE" id="PS51192">
    <property type="entry name" value="HELICASE_ATP_BIND_1"/>
    <property type="match status" value="1"/>
</dbReference>
<dbReference type="GO" id="GO:0004386">
    <property type="term" value="F:helicase activity"/>
    <property type="evidence" value="ECO:0007669"/>
    <property type="project" value="UniProtKB-KW"/>
</dbReference>
<dbReference type="GO" id="GO:0016787">
    <property type="term" value="F:hydrolase activity"/>
    <property type="evidence" value="ECO:0007669"/>
    <property type="project" value="UniProtKB-KW"/>
</dbReference>
<evidence type="ECO:0000256" key="3">
    <source>
        <dbReference type="ARBA" id="ARBA00022801"/>
    </source>
</evidence>
<dbReference type="PANTHER" id="PTHR47396">
    <property type="entry name" value="TYPE I RESTRICTION ENZYME ECOKI R PROTEIN"/>
    <property type="match status" value="1"/>
</dbReference>
<dbReference type="Pfam" id="PF04851">
    <property type="entry name" value="ResIII"/>
    <property type="match status" value="1"/>
</dbReference>
<keyword evidence="6" id="KW-0347">Helicase</keyword>
<dbReference type="EMBL" id="MK500488">
    <property type="protein sequence ID" value="QBK90474.1"/>
    <property type="molecule type" value="Genomic_DNA"/>
</dbReference>
<evidence type="ECO:0000256" key="4">
    <source>
        <dbReference type="ARBA" id="ARBA00032553"/>
    </source>
</evidence>
<evidence type="ECO:0000259" key="5">
    <source>
        <dbReference type="PROSITE" id="PS51192"/>
    </source>
</evidence>
<dbReference type="SUPFAM" id="SSF52540">
    <property type="entry name" value="P-loop containing nucleoside triphosphate hydrolases"/>
    <property type="match status" value="2"/>
</dbReference>
<accession>A0A481Z3P7</accession>
<dbReference type="InterPro" id="IPR014001">
    <property type="entry name" value="Helicase_ATP-bd"/>
</dbReference>
<dbReference type="PROSITE" id="PS00690">
    <property type="entry name" value="DEAH_ATP_HELICASE"/>
    <property type="match status" value="1"/>
</dbReference>
<dbReference type="InterPro" id="IPR002464">
    <property type="entry name" value="DNA/RNA_helicase_DEAH_CS"/>
</dbReference>
<feature type="domain" description="Helicase ATP-binding" evidence="5">
    <location>
        <begin position="103"/>
        <end position="249"/>
    </location>
</feature>
<keyword evidence="3" id="KW-0378">Hydrolase</keyword>
<keyword evidence="6" id="KW-0547">Nucleotide-binding</keyword>
<proteinExistence type="inferred from homology"/>
<organism evidence="6">
    <name type="scientific">Pithovirus LCPAC103</name>
    <dbReference type="NCBI Taxonomy" id="2506588"/>
    <lineage>
        <taxon>Viruses</taxon>
        <taxon>Pithoviruses</taxon>
    </lineage>
</organism>
<keyword evidence="6" id="KW-0067">ATP-binding</keyword>
<dbReference type="PANTHER" id="PTHR47396:SF1">
    <property type="entry name" value="ATP-DEPENDENT HELICASE IRC3-RELATED"/>
    <property type="match status" value="1"/>
</dbReference>
<protein>
    <recommendedName>
        <fullName evidence="2">Early transcription factor 70 kDa subunit</fullName>
    </recommendedName>
    <alternativeName>
        <fullName evidence="4">ATP-dependent helicase VETFS</fullName>
    </alternativeName>
</protein>
<reference evidence="6" key="1">
    <citation type="journal article" date="2019" name="MBio">
        <title>Virus Genomes from Deep Sea Sediments Expand the Ocean Megavirome and Support Independent Origins of Viral Gigantism.</title>
        <authorList>
            <person name="Backstrom D."/>
            <person name="Yutin N."/>
            <person name="Jorgensen S.L."/>
            <person name="Dharamshi J."/>
            <person name="Homa F."/>
            <person name="Zaremba-Niedwiedzka K."/>
            <person name="Spang A."/>
            <person name="Wolf Y.I."/>
            <person name="Koonin E.V."/>
            <person name="Ettema T.J."/>
        </authorList>
    </citation>
    <scope>NUCLEOTIDE SEQUENCE</scope>
</reference>
<gene>
    <name evidence="6" type="ORF">LCPAC103_01550</name>
</gene>
<dbReference type="InterPro" id="IPR027417">
    <property type="entry name" value="P-loop_NTPase"/>
</dbReference>
<name>A0A481Z3P7_9VIRU</name>
<evidence type="ECO:0000256" key="2">
    <source>
        <dbReference type="ARBA" id="ARBA00017865"/>
    </source>
</evidence>
<dbReference type="InterPro" id="IPR050742">
    <property type="entry name" value="Helicase_Restrict-Modif_Enz"/>
</dbReference>
<dbReference type="SMART" id="SM00487">
    <property type="entry name" value="DEXDc"/>
    <property type="match status" value="1"/>
</dbReference>
<comment type="similarity">
    <text evidence="1">Belongs to the helicase family. VETF subfamily.</text>
</comment>
<evidence type="ECO:0000256" key="1">
    <source>
        <dbReference type="ARBA" id="ARBA00008152"/>
    </source>
</evidence>
<dbReference type="InterPro" id="IPR006935">
    <property type="entry name" value="Helicase/UvrB_N"/>
</dbReference>
<sequence length="503" mass="57762">MSILVTLDKLTQAHWKLIRQELWIKPKPSYFKRQRFGYSDGNEAKPIVLYQKQETQGVVALPFTYANCLLNKFLVTSVDYPKLEFQFTSKLWEKQVLVAEEAVAQLNSYHTTTLWLPCGFGKTVISAYLAARIKRRILVTFKLVTLKKQWWETFKEFTDARIWIVNEEPCPDTPPDVILCTVLQVCKVPLHWLDSVGTLILDEVHELCTPVYSRSVISVSPCYIIACTATPIRENGAHKVLYAICGTHYVYRAPDKQLTAYKVLTGIKFTMKANKNGDPDWAGLCREVAQCEVRNRMIQKLVHMFWKRKIVILTIRVDHAIILEKLMKTTESVESMTANDKSYKPCRVLTGTFAKIGTVFEEKTLCEYFDGMRIDTLIMAGSTKSKTWIMQALGRAFRSDRPMVLDLIDENGTHDRHWKVKRAIYNKLKAKIVEVPIDDMEQYGNWPRPMPKPEYVILPIAGEPVFIIESSELENQGFADDTDNRLSIADVINRPPPVFIIEG</sequence>
<dbReference type="GO" id="GO:0003677">
    <property type="term" value="F:DNA binding"/>
    <property type="evidence" value="ECO:0007669"/>
    <property type="project" value="InterPro"/>
</dbReference>
<dbReference type="GO" id="GO:0005524">
    <property type="term" value="F:ATP binding"/>
    <property type="evidence" value="ECO:0007669"/>
    <property type="project" value="InterPro"/>
</dbReference>
<evidence type="ECO:0000313" key="6">
    <source>
        <dbReference type="EMBL" id="QBK90474.1"/>
    </source>
</evidence>
<dbReference type="Gene3D" id="3.40.50.300">
    <property type="entry name" value="P-loop containing nucleotide triphosphate hydrolases"/>
    <property type="match status" value="1"/>
</dbReference>